<dbReference type="GO" id="GO:0003676">
    <property type="term" value="F:nucleic acid binding"/>
    <property type="evidence" value="ECO:0007669"/>
    <property type="project" value="InterPro"/>
</dbReference>
<dbReference type="KEGG" id="gms:SOIL9_22760"/>
<dbReference type="AlphaFoldDB" id="A0A6P2D280"/>
<dbReference type="Proteomes" id="UP000464178">
    <property type="component" value="Chromosome"/>
</dbReference>
<evidence type="ECO:0000313" key="3">
    <source>
        <dbReference type="Proteomes" id="UP000464178"/>
    </source>
</evidence>
<organism evidence="2 3">
    <name type="scientific">Gemmata massiliana</name>
    <dbReference type="NCBI Taxonomy" id="1210884"/>
    <lineage>
        <taxon>Bacteria</taxon>
        <taxon>Pseudomonadati</taxon>
        <taxon>Planctomycetota</taxon>
        <taxon>Planctomycetia</taxon>
        <taxon>Gemmatales</taxon>
        <taxon>Gemmataceae</taxon>
        <taxon>Gemmata</taxon>
    </lineage>
</organism>
<dbReference type="InterPro" id="IPR036397">
    <property type="entry name" value="RNaseH_sf"/>
</dbReference>
<feature type="domain" description="Tc1-like transposase DDE" evidence="1">
    <location>
        <begin position="1"/>
        <end position="49"/>
    </location>
</feature>
<evidence type="ECO:0000313" key="2">
    <source>
        <dbReference type="EMBL" id="VTR95438.1"/>
    </source>
</evidence>
<proteinExistence type="predicted"/>
<name>A0A6P2D280_9BACT</name>
<keyword evidence="3" id="KW-1185">Reference proteome</keyword>
<protein>
    <recommendedName>
        <fullName evidence="1">Tc1-like transposase DDE domain-containing protein</fullName>
    </recommendedName>
</protein>
<dbReference type="Pfam" id="PF13358">
    <property type="entry name" value="DDE_3"/>
    <property type="match status" value="1"/>
</dbReference>
<dbReference type="Gene3D" id="3.30.420.10">
    <property type="entry name" value="Ribonuclease H-like superfamily/Ribonuclease H"/>
    <property type="match status" value="1"/>
</dbReference>
<dbReference type="InterPro" id="IPR038717">
    <property type="entry name" value="Tc1-like_DDE_dom"/>
</dbReference>
<accession>A0A6P2D280</accession>
<gene>
    <name evidence="2" type="ORF">SOIL9_22760</name>
</gene>
<reference evidence="2 3" key="1">
    <citation type="submission" date="2019-05" db="EMBL/GenBank/DDBJ databases">
        <authorList>
            <consortium name="Science for Life Laboratories"/>
        </authorList>
    </citation>
    <scope>NUCLEOTIDE SEQUENCE [LARGE SCALE GENOMIC DNA]</scope>
    <source>
        <strain evidence="2">Soil9</strain>
    </source>
</reference>
<evidence type="ECO:0000259" key="1">
    <source>
        <dbReference type="Pfam" id="PF13358"/>
    </source>
</evidence>
<sequence length="95" mass="10595">MDNLVCHKPVAVTQALEAVGGTVLYLPPYNPDLNPIELAFSTLKELLRSAGARPLDRLWGFLGRVLDAFAPDECRRYIQHCGYEIHAATMTPNRD</sequence>
<dbReference type="EMBL" id="LR593886">
    <property type="protein sequence ID" value="VTR95438.1"/>
    <property type="molecule type" value="Genomic_DNA"/>
</dbReference>